<keyword evidence="2" id="KW-0812">Transmembrane</keyword>
<dbReference type="Pfam" id="PF20990">
    <property type="entry name" value="DUF2207_C"/>
    <property type="match status" value="1"/>
</dbReference>
<feature type="transmembrane region" description="Helical" evidence="2">
    <location>
        <begin position="235"/>
        <end position="258"/>
    </location>
</feature>
<accession>A0ABQ5V2G9</accession>
<gene>
    <name evidence="6" type="ORF">GCM10007854_18490</name>
</gene>
<keyword evidence="2" id="KW-0472">Membrane</keyword>
<feature type="transmembrane region" description="Helical" evidence="2">
    <location>
        <begin position="390"/>
        <end position="410"/>
    </location>
</feature>
<feature type="signal peptide" evidence="3">
    <location>
        <begin position="1"/>
        <end position="19"/>
    </location>
</feature>
<reference evidence="6" key="2">
    <citation type="submission" date="2023-01" db="EMBL/GenBank/DDBJ databases">
        <title>Draft genome sequence of Algimonas porphyrae strain NBRC 108216.</title>
        <authorList>
            <person name="Sun Q."/>
            <person name="Mori K."/>
        </authorList>
    </citation>
    <scope>NUCLEOTIDE SEQUENCE</scope>
    <source>
        <strain evidence="6">NBRC 108216</strain>
    </source>
</reference>
<evidence type="ECO:0000256" key="3">
    <source>
        <dbReference type="SAM" id="SignalP"/>
    </source>
</evidence>
<proteinExistence type="predicted"/>
<dbReference type="Proteomes" id="UP001161390">
    <property type="component" value="Unassembled WGS sequence"/>
</dbReference>
<keyword evidence="7" id="KW-1185">Reference proteome</keyword>
<dbReference type="RefSeq" id="WP_284371903.1">
    <property type="nucleotide sequence ID" value="NZ_BSNJ01000004.1"/>
</dbReference>
<keyword evidence="2" id="KW-1133">Transmembrane helix</keyword>
<feature type="transmembrane region" description="Helical" evidence="2">
    <location>
        <begin position="416"/>
        <end position="437"/>
    </location>
</feature>
<organism evidence="6 7">
    <name type="scientific">Algimonas porphyrae</name>
    <dbReference type="NCBI Taxonomy" id="1128113"/>
    <lineage>
        <taxon>Bacteria</taxon>
        <taxon>Pseudomonadati</taxon>
        <taxon>Pseudomonadota</taxon>
        <taxon>Alphaproteobacteria</taxon>
        <taxon>Maricaulales</taxon>
        <taxon>Robiginitomaculaceae</taxon>
        <taxon>Algimonas</taxon>
    </lineage>
</organism>
<evidence type="ECO:0000259" key="4">
    <source>
        <dbReference type="Pfam" id="PF09972"/>
    </source>
</evidence>
<feature type="domain" description="DUF2207" evidence="4">
    <location>
        <begin position="22"/>
        <end position="214"/>
    </location>
</feature>
<feature type="domain" description="Predicted membrane protein YciQ-like C-terminal" evidence="5">
    <location>
        <begin position="286"/>
        <end position="504"/>
    </location>
</feature>
<sequence>MKALLGLLIALLWSGLALAQERITDYAVDIVVEQSGELLITETIELISEGVEIQRGIFRELPARYTFMGVSQPYDYELLDVTRDGAEEPVTVQRNGNAVLLRIGRADRLLEPGPHRYVIRYRVDDQIRRHRGQNDTYGDREELWWTPVGTYWNFPIERASATVRFPDGARIIDTTVVTGRAGNQRADASVTVQDDSVIIETNRPLPRRNGLNLSISVAPGTILPMSAERQARLFWIRWGAPILLGLGGLAIFGFYILTWSRIGRDPQKPPVFPRYAPPVMKDGRPYSPAALHYIHHKGFRDMDAFSAMLMQLGAQGLLDIEADKKRTVIRHRSDEADHPDAKALLSEIMAGRRGVLELDGGTDTTFHKALTAFHKHISDRYGPTYYKRNVGWAVLGFFVSAALAGIVIASPVAKNSALVLTLFAGLAGLNLLFAFLLPAPTKRGAQIGAEIEGFELYLKTAEAKRINTANPLGDQPPAMTVELYERFLPYAMALGVEKPWTKQFETSLPRDAADYRPSYATGNAFRAGKGPVDFSKSFGKTLTAGVAAAAPVSQSSGSGFSSGSGGGGFSGGGGGGGGGGW</sequence>
<name>A0ABQ5V2G9_9PROT</name>
<dbReference type="InterPro" id="IPR048389">
    <property type="entry name" value="YciQ-like_C"/>
</dbReference>
<evidence type="ECO:0000259" key="5">
    <source>
        <dbReference type="Pfam" id="PF20990"/>
    </source>
</evidence>
<dbReference type="EMBL" id="BSNJ01000004">
    <property type="protein sequence ID" value="GLQ20894.1"/>
    <property type="molecule type" value="Genomic_DNA"/>
</dbReference>
<feature type="compositionally biased region" description="Gly residues" evidence="1">
    <location>
        <begin position="560"/>
        <end position="581"/>
    </location>
</feature>
<protein>
    <recommendedName>
        <fullName evidence="8">DUF2207 domain-containing protein</fullName>
    </recommendedName>
</protein>
<evidence type="ECO:0000256" key="1">
    <source>
        <dbReference type="SAM" id="MobiDB-lite"/>
    </source>
</evidence>
<feature type="region of interest" description="Disordered" evidence="1">
    <location>
        <begin position="552"/>
        <end position="581"/>
    </location>
</feature>
<keyword evidence="3" id="KW-0732">Signal</keyword>
<feature type="chain" id="PRO_5045159342" description="DUF2207 domain-containing protein" evidence="3">
    <location>
        <begin position="20"/>
        <end position="581"/>
    </location>
</feature>
<evidence type="ECO:0000313" key="7">
    <source>
        <dbReference type="Proteomes" id="UP001161390"/>
    </source>
</evidence>
<dbReference type="InterPro" id="IPR018702">
    <property type="entry name" value="DUF2207"/>
</dbReference>
<evidence type="ECO:0000256" key="2">
    <source>
        <dbReference type="SAM" id="Phobius"/>
    </source>
</evidence>
<dbReference type="Pfam" id="PF09972">
    <property type="entry name" value="DUF2207"/>
    <property type="match status" value="1"/>
</dbReference>
<evidence type="ECO:0008006" key="8">
    <source>
        <dbReference type="Google" id="ProtNLM"/>
    </source>
</evidence>
<reference evidence="6" key="1">
    <citation type="journal article" date="2014" name="Int. J. Syst. Evol. Microbiol.">
        <title>Complete genome of a new Firmicutes species belonging to the dominant human colonic microbiota ('Ruminococcus bicirculans') reveals two chromosomes and a selective capacity to utilize plant glucans.</title>
        <authorList>
            <consortium name="NISC Comparative Sequencing Program"/>
            <person name="Wegmann U."/>
            <person name="Louis P."/>
            <person name="Goesmann A."/>
            <person name="Henrissat B."/>
            <person name="Duncan S.H."/>
            <person name="Flint H.J."/>
        </authorList>
    </citation>
    <scope>NUCLEOTIDE SEQUENCE</scope>
    <source>
        <strain evidence="6">NBRC 108216</strain>
    </source>
</reference>
<comment type="caution">
    <text evidence="6">The sequence shown here is derived from an EMBL/GenBank/DDBJ whole genome shotgun (WGS) entry which is preliminary data.</text>
</comment>
<evidence type="ECO:0000313" key="6">
    <source>
        <dbReference type="EMBL" id="GLQ20894.1"/>
    </source>
</evidence>